<organism evidence="2 3">
    <name type="scientific">Polarella glacialis</name>
    <name type="common">Dinoflagellate</name>
    <dbReference type="NCBI Taxonomy" id="89957"/>
    <lineage>
        <taxon>Eukaryota</taxon>
        <taxon>Sar</taxon>
        <taxon>Alveolata</taxon>
        <taxon>Dinophyceae</taxon>
        <taxon>Suessiales</taxon>
        <taxon>Suessiaceae</taxon>
        <taxon>Polarella</taxon>
    </lineage>
</organism>
<dbReference type="Proteomes" id="UP000654075">
    <property type="component" value="Unassembled WGS sequence"/>
</dbReference>
<keyword evidence="3" id="KW-1185">Reference proteome</keyword>
<evidence type="ECO:0000313" key="2">
    <source>
        <dbReference type="EMBL" id="CAE8610558.1"/>
    </source>
</evidence>
<dbReference type="EMBL" id="CAJNNV010024746">
    <property type="protein sequence ID" value="CAE8610558.1"/>
    <property type="molecule type" value="Genomic_DNA"/>
</dbReference>
<dbReference type="AlphaFoldDB" id="A0A813FAH7"/>
<evidence type="ECO:0000256" key="1">
    <source>
        <dbReference type="SAM" id="MobiDB-lite"/>
    </source>
</evidence>
<feature type="region of interest" description="Disordered" evidence="1">
    <location>
        <begin position="37"/>
        <end position="57"/>
    </location>
</feature>
<comment type="caution">
    <text evidence="2">The sequence shown here is derived from an EMBL/GenBank/DDBJ whole genome shotgun (WGS) entry which is preliminary data.</text>
</comment>
<accession>A0A813FAH7</accession>
<feature type="region of interest" description="Disordered" evidence="1">
    <location>
        <begin position="119"/>
        <end position="140"/>
    </location>
</feature>
<protein>
    <submittedName>
        <fullName evidence="2">Uncharacterized protein</fullName>
    </submittedName>
</protein>
<evidence type="ECO:0000313" key="3">
    <source>
        <dbReference type="Proteomes" id="UP000654075"/>
    </source>
</evidence>
<feature type="compositionally biased region" description="Pro residues" evidence="1">
    <location>
        <begin position="124"/>
        <end position="140"/>
    </location>
</feature>
<gene>
    <name evidence="2" type="ORF">PGLA1383_LOCUS28373</name>
</gene>
<sequence length="140" mass="14292">MAVAISLAPAVLLEFVTEAPVMVVIPAGMVISYAAATASPRRRTSSPEARRREHDGATVTLLASTQEALAMPAATAPSTSVVPVNPVQFGTSIAMVPTTFVTVTDPGGNVVFEAAGEAVVDTPPETPPETPAEMPPETPA</sequence>
<name>A0A813FAH7_POLGL</name>
<proteinExistence type="predicted"/>
<reference evidence="2" key="1">
    <citation type="submission" date="2021-02" db="EMBL/GenBank/DDBJ databases">
        <authorList>
            <person name="Dougan E. K."/>
            <person name="Rhodes N."/>
            <person name="Thang M."/>
            <person name="Chan C."/>
        </authorList>
    </citation>
    <scope>NUCLEOTIDE SEQUENCE</scope>
</reference>